<feature type="region of interest" description="Disordered" evidence="1">
    <location>
        <begin position="62"/>
        <end position="89"/>
    </location>
</feature>
<name>K0R801_THAOC</name>
<feature type="non-terminal residue" evidence="2">
    <location>
        <position position="1"/>
    </location>
</feature>
<dbReference type="Proteomes" id="UP000266841">
    <property type="component" value="Unassembled WGS sequence"/>
</dbReference>
<feature type="compositionally biased region" description="Basic and acidic residues" evidence="1">
    <location>
        <begin position="62"/>
        <end position="71"/>
    </location>
</feature>
<organism evidence="2 3">
    <name type="scientific">Thalassiosira oceanica</name>
    <name type="common">Marine diatom</name>
    <dbReference type="NCBI Taxonomy" id="159749"/>
    <lineage>
        <taxon>Eukaryota</taxon>
        <taxon>Sar</taxon>
        <taxon>Stramenopiles</taxon>
        <taxon>Ochrophyta</taxon>
        <taxon>Bacillariophyta</taxon>
        <taxon>Coscinodiscophyceae</taxon>
        <taxon>Thalassiosirophycidae</taxon>
        <taxon>Thalassiosirales</taxon>
        <taxon>Thalassiosiraceae</taxon>
        <taxon>Thalassiosira</taxon>
    </lineage>
</organism>
<evidence type="ECO:0000313" key="2">
    <source>
        <dbReference type="EMBL" id="EJK49608.1"/>
    </source>
</evidence>
<keyword evidence="3" id="KW-1185">Reference proteome</keyword>
<evidence type="ECO:0000313" key="3">
    <source>
        <dbReference type="Proteomes" id="UP000266841"/>
    </source>
</evidence>
<accession>K0R801</accession>
<comment type="caution">
    <text evidence="2">The sequence shown here is derived from an EMBL/GenBank/DDBJ whole genome shotgun (WGS) entry which is preliminary data.</text>
</comment>
<evidence type="ECO:0000256" key="1">
    <source>
        <dbReference type="SAM" id="MobiDB-lite"/>
    </source>
</evidence>
<feature type="compositionally biased region" description="Low complexity" evidence="1">
    <location>
        <begin position="21"/>
        <end position="33"/>
    </location>
</feature>
<feature type="region of interest" description="Disordered" evidence="1">
    <location>
        <begin position="1"/>
        <end position="46"/>
    </location>
</feature>
<dbReference type="AlphaFoldDB" id="K0R801"/>
<sequence length="203" mass="22088">VPRRARARAPGRQREPGGGPATRTTRPLALLSLSPPPSDVGAERVRRRSCVGLRDTADRRGLYSFEGRDPPGGRGRCGHPTPGGRERVAGRRVPRRSSIESDLMSAARAFQEATFHPVLTDLAEFSSAAARRVLGKDRGIPSPGRFVWRMERGALVGHSDGFSIVTVQGRALERVGGHGSIECDEVVLGHHSKSNFDILERMR</sequence>
<proteinExistence type="predicted"/>
<protein>
    <submittedName>
        <fullName evidence="2">Uncharacterized protein</fullName>
    </submittedName>
</protein>
<feature type="compositionally biased region" description="Basic residues" evidence="1">
    <location>
        <begin position="1"/>
        <end position="11"/>
    </location>
</feature>
<reference evidence="2 3" key="1">
    <citation type="journal article" date="2012" name="Genome Biol.">
        <title>Genome and low-iron response of an oceanic diatom adapted to chronic iron limitation.</title>
        <authorList>
            <person name="Lommer M."/>
            <person name="Specht M."/>
            <person name="Roy A.S."/>
            <person name="Kraemer L."/>
            <person name="Andreson R."/>
            <person name="Gutowska M.A."/>
            <person name="Wolf J."/>
            <person name="Bergner S.V."/>
            <person name="Schilhabel M.B."/>
            <person name="Klostermeier U.C."/>
            <person name="Beiko R.G."/>
            <person name="Rosenstiel P."/>
            <person name="Hippler M."/>
            <person name="Laroche J."/>
        </authorList>
    </citation>
    <scope>NUCLEOTIDE SEQUENCE [LARGE SCALE GENOMIC DNA]</scope>
    <source>
        <strain evidence="2 3">CCMP1005</strain>
    </source>
</reference>
<dbReference type="EMBL" id="AGNL01044610">
    <property type="protein sequence ID" value="EJK49608.1"/>
    <property type="molecule type" value="Genomic_DNA"/>
</dbReference>
<gene>
    <name evidence="2" type="ORF">THAOC_31498</name>
</gene>